<gene>
    <name evidence="2" type="ORF">F7D74_01450</name>
</gene>
<protein>
    <submittedName>
        <fullName evidence="2">Uncharacterized protein</fullName>
    </submittedName>
</protein>
<name>A0AA90UUN2_9BACT</name>
<feature type="chain" id="PRO_5041738344" evidence="1">
    <location>
        <begin position="20"/>
        <end position="170"/>
    </location>
</feature>
<feature type="signal peptide" evidence="1">
    <location>
        <begin position="1"/>
        <end position="19"/>
    </location>
</feature>
<dbReference type="AlphaFoldDB" id="A0AA90UUN2"/>
<reference evidence="3" key="1">
    <citation type="submission" date="2019-09" db="EMBL/GenBank/DDBJ databases">
        <title>Distinct polysaccharide growth profiles of human intestinal Prevotella copri isolates.</title>
        <authorList>
            <person name="Fehlner-Peach H."/>
            <person name="Magnabosco C."/>
            <person name="Raghavan V."/>
            <person name="Scher J.U."/>
            <person name="Tett A."/>
            <person name="Cox L.M."/>
            <person name="Gottsegen C."/>
            <person name="Watters A."/>
            <person name="Wiltshire- Gordon J.D."/>
            <person name="Segata N."/>
            <person name="Bonneau R."/>
            <person name="Littman D.R."/>
        </authorList>
    </citation>
    <scope>NUCLEOTIDE SEQUENCE [LARGE SCALE GENOMIC DNA]</scope>
    <source>
        <strain evidence="3">iAA108</strain>
    </source>
</reference>
<sequence length="170" mass="19504">MKRLISFIAMIVTSIVAVAQTSIAGVAFGSSYIQAAKILKDKFGVPDTEERERIVFVDKKYGGFNFDLVTFGFQYGEGKSYFNRCIFIKTFKTSSEAKDFRDLFAQKLRRDYSLNEFISDNKFKEYEGGVDPTNGEPYGFSLDIVSPTREVNFYGVRLYYGPYDYVNENF</sequence>
<evidence type="ECO:0000256" key="1">
    <source>
        <dbReference type="SAM" id="SignalP"/>
    </source>
</evidence>
<accession>A0AA90UUN2</accession>
<dbReference type="RefSeq" id="WP_153118109.1">
    <property type="nucleotide sequence ID" value="NZ_VZCC01000006.1"/>
</dbReference>
<comment type="caution">
    <text evidence="2">The sequence shown here is derived from an EMBL/GenBank/DDBJ whole genome shotgun (WGS) entry which is preliminary data.</text>
</comment>
<keyword evidence="1" id="KW-0732">Signal</keyword>
<proteinExistence type="predicted"/>
<organism evidence="2 3">
    <name type="scientific">Segatella copri</name>
    <dbReference type="NCBI Taxonomy" id="165179"/>
    <lineage>
        <taxon>Bacteria</taxon>
        <taxon>Pseudomonadati</taxon>
        <taxon>Bacteroidota</taxon>
        <taxon>Bacteroidia</taxon>
        <taxon>Bacteroidales</taxon>
        <taxon>Prevotellaceae</taxon>
        <taxon>Segatella</taxon>
    </lineage>
</organism>
<dbReference type="EMBL" id="VZCC01000006">
    <property type="protein sequence ID" value="MQN82678.1"/>
    <property type="molecule type" value="Genomic_DNA"/>
</dbReference>
<evidence type="ECO:0000313" key="3">
    <source>
        <dbReference type="Proteomes" id="UP000421408"/>
    </source>
</evidence>
<dbReference type="Proteomes" id="UP000421408">
    <property type="component" value="Unassembled WGS sequence"/>
</dbReference>
<evidence type="ECO:0000313" key="2">
    <source>
        <dbReference type="EMBL" id="MQN82678.1"/>
    </source>
</evidence>